<organism evidence="2 3">
    <name type="scientific">Flavobacterium sediminis</name>
    <dbReference type="NCBI Taxonomy" id="2201181"/>
    <lineage>
        <taxon>Bacteria</taxon>
        <taxon>Pseudomonadati</taxon>
        <taxon>Bacteroidota</taxon>
        <taxon>Flavobacteriia</taxon>
        <taxon>Flavobacteriales</taxon>
        <taxon>Flavobacteriaceae</taxon>
        <taxon>Flavobacterium</taxon>
    </lineage>
</organism>
<feature type="transmembrane region" description="Helical" evidence="1">
    <location>
        <begin position="68"/>
        <end position="88"/>
    </location>
</feature>
<dbReference type="EMBL" id="CP029463">
    <property type="protein sequence ID" value="AWM15159.1"/>
    <property type="molecule type" value="Genomic_DNA"/>
</dbReference>
<feature type="transmembrane region" description="Helical" evidence="1">
    <location>
        <begin position="7"/>
        <end position="27"/>
    </location>
</feature>
<protein>
    <submittedName>
        <fullName evidence="2">Uncharacterized protein</fullName>
    </submittedName>
</protein>
<dbReference type="KEGG" id="fse:DI487_15705"/>
<dbReference type="Proteomes" id="UP000245429">
    <property type="component" value="Chromosome"/>
</dbReference>
<gene>
    <name evidence="2" type="ORF">DI487_15705</name>
</gene>
<accession>A0A2U8QYL7</accession>
<sequence length="95" mass="11231">MFGKEKVYLLLSLISSFLLLTGIIQVFPKVTFIGLRFSLIWIPVWILILLLPLYGIVEIIKRTDEANYMFWIALLLNLFNFFIAIRHFNFQFLST</sequence>
<feature type="transmembrane region" description="Helical" evidence="1">
    <location>
        <begin position="33"/>
        <end position="56"/>
    </location>
</feature>
<keyword evidence="3" id="KW-1185">Reference proteome</keyword>
<keyword evidence="1" id="KW-0472">Membrane</keyword>
<evidence type="ECO:0000256" key="1">
    <source>
        <dbReference type="SAM" id="Phobius"/>
    </source>
</evidence>
<evidence type="ECO:0000313" key="2">
    <source>
        <dbReference type="EMBL" id="AWM15159.1"/>
    </source>
</evidence>
<dbReference type="AlphaFoldDB" id="A0A2U8QYL7"/>
<proteinExistence type="predicted"/>
<reference evidence="2 3" key="1">
    <citation type="submission" date="2018-05" db="EMBL/GenBank/DDBJ databases">
        <title>Flavobacterium sp. MEBiC07310.</title>
        <authorList>
            <person name="Baek K."/>
        </authorList>
    </citation>
    <scope>NUCLEOTIDE SEQUENCE [LARGE SCALE GENOMIC DNA]</scope>
    <source>
        <strain evidence="2 3">MEBiC07310</strain>
    </source>
</reference>
<keyword evidence="1" id="KW-1133">Transmembrane helix</keyword>
<evidence type="ECO:0000313" key="3">
    <source>
        <dbReference type="Proteomes" id="UP000245429"/>
    </source>
</evidence>
<keyword evidence="1" id="KW-0812">Transmembrane</keyword>
<name>A0A2U8QYL7_9FLAO</name>